<protein>
    <submittedName>
        <fullName evidence="6">LacI family DNA-binding transcriptional regulator</fullName>
    </submittedName>
</protein>
<dbReference type="GO" id="GO:0000976">
    <property type="term" value="F:transcription cis-regulatory region binding"/>
    <property type="evidence" value="ECO:0007669"/>
    <property type="project" value="TreeGrafter"/>
</dbReference>
<feature type="domain" description="HTH cro/C1-type" evidence="5">
    <location>
        <begin position="12"/>
        <end position="60"/>
    </location>
</feature>
<keyword evidence="3" id="KW-0804">Transcription</keyword>
<dbReference type="Gene3D" id="3.40.50.2300">
    <property type="match status" value="2"/>
</dbReference>
<evidence type="ECO:0000259" key="5">
    <source>
        <dbReference type="PROSITE" id="PS50943"/>
    </source>
</evidence>
<dbReference type="Proteomes" id="UP001304300">
    <property type="component" value="Chromosome"/>
</dbReference>
<reference evidence="6 7" key="1">
    <citation type="submission" date="2023-10" db="EMBL/GenBank/DDBJ databases">
        <title>Rubellicoccus peritrichatus gen. nov., sp. nov., isolated from an algae of coral reef tank.</title>
        <authorList>
            <person name="Luo J."/>
        </authorList>
    </citation>
    <scope>NUCLEOTIDE SEQUENCE [LARGE SCALE GENOMIC DNA]</scope>
    <source>
        <strain evidence="6 7">CR14</strain>
    </source>
</reference>
<dbReference type="PANTHER" id="PTHR30146:SF109">
    <property type="entry name" value="HTH-TYPE TRANSCRIPTIONAL REGULATOR GALS"/>
    <property type="match status" value="1"/>
</dbReference>
<dbReference type="CDD" id="cd06267">
    <property type="entry name" value="PBP1_LacI_sugar_binding-like"/>
    <property type="match status" value="1"/>
</dbReference>
<evidence type="ECO:0000313" key="6">
    <source>
        <dbReference type="EMBL" id="WOO40745.1"/>
    </source>
</evidence>
<dbReference type="PROSITE" id="PS50932">
    <property type="entry name" value="HTH_LACI_2"/>
    <property type="match status" value="1"/>
</dbReference>
<keyword evidence="2 6" id="KW-0238">DNA-binding</keyword>
<dbReference type="InterPro" id="IPR010982">
    <property type="entry name" value="Lambda_DNA-bd_dom_sf"/>
</dbReference>
<dbReference type="InterPro" id="IPR028082">
    <property type="entry name" value="Peripla_BP_I"/>
</dbReference>
<dbReference type="PANTHER" id="PTHR30146">
    <property type="entry name" value="LACI-RELATED TRANSCRIPTIONAL REPRESSOR"/>
    <property type="match status" value="1"/>
</dbReference>
<sequence length="352" mass="38816">MKNQTYEKTTATLVEVANKAGVSRQTASRILGGNADKHKAATVDKVHQVANELGYRPNLLAKSIVSGRTYSIGILIPSAISHDVFFAQVISGIQQKLAETDLIPIFLHSSERHPEHQQIHRLVDRRVDGILLIPHATNVSLDYFNEIVNRNIPVVCINEKLHNVKPVDFVGTDEFKGGQAAAEFLLQNGHTRLCSLRVDQSFNLGMRHDGFEKTATAAGASCQSVSLPGWSLEENMDLLCDFLQKPKRPTAFFAVTDLYAAMLYKAAEKLGLKIPQDFSVIGFADNTLAQYLSPSLTTLRQQGKDIGILATTALLKRINGSKARIQNLTLPAELIQRDSVAPVKKKRRKQPS</sequence>
<dbReference type="KEGG" id="puo:RZN69_19150"/>
<dbReference type="Pfam" id="PF00356">
    <property type="entry name" value="LacI"/>
    <property type="match status" value="1"/>
</dbReference>
<dbReference type="PROSITE" id="PS00356">
    <property type="entry name" value="HTH_LACI_1"/>
    <property type="match status" value="1"/>
</dbReference>
<accession>A0AAQ3L7M6</accession>
<dbReference type="SUPFAM" id="SSF53822">
    <property type="entry name" value="Periplasmic binding protein-like I"/>
    <property type="match status" value="1"/>
</dbReference>
<dbReference type="SUPFAM" id="SSF47413">
    <property type="entry name" value="lambda repressor-like DNA-binding domains"/>
    <property type="match status" value="1"/>
</dbReference>
<dbReference type="SMART" id="SM00354">
    <property type="entry name" value="HTH_LACI"/>
    <property type="match status" value="1"/>
</dbReference>
<dbReference type="Pfam" id="PF13377">
    <property type="entry name" value="Peripla_BP_3"/>
    <property type="match status" value="1"/>
</dbReference>
<evidence type="ECO:0000313" key="7">
    <source>
        <dbReference type="Proteomes" id="UP001304300"/>
    </source>
</evidence>
<organism evidence="6 7">
    <name type="scientific">Rubellicoccus peritrichatus</name>
    <dbReference type="NCBI Taxonomy" id="3080537"/>
    <lineage>
        <taxon>Bacteria</taxon>
        <taxon>Pseudomonadati</taxon>
        <taxon>Verrucomicrobiota</taxon>
        <taxon>Opitutia</taxon>
        <taxon>Puniceicoccales</taxon>
        <taxon>Cerasicoccaceae</taxon>
        <taxon>Rubellicoccus</taxon>
    </lineage>
</organism>
<dbReference type="InterPro" id="IPR001387">
    <property type="entry name" value="Cro/C1-type_HTH"/>
</dbReference>
<proteinExistence type="predicted"/>
<dbReference type="PROSITE" id="PS50943">
    <property type="entry name" value="HTH_CROC1"/>
    <property type="match status" value="1"/>
</dbReference>
<evidence type="ECO:0000256" key="3">
    <source>
        <dbReference type="ARBA" id="ARBA00023163"/>
    </source>
</evidence>
<dbReference type="RefSeq" id="WP_317832926.1">
    <property type="nucleotide sequence ID" value="NZ_CP136920.1"/>
</dbReference>
<keyword evidence="7" id="KW-1185">Reference proteome</keyword>
<name>A0AAQ3L7M6_9BACT</name>
<dbReference type="EMBL" id="CP136920">
    <property type="protein sequence ID" value="WOO40745.1"/>
    <property type="molecule type" value="Genomic_DNA"/>
</dbReference>
<keyword evidence="1" id="KW-0805">Transcription regulation</keyword>
<dbReference type="GO" id="GO:0003700">
    <property type="term" value="F:DNA-binding transcription factor activity"/>
    <property type="evidence" value="ECO:0007669"/>
    <property type="project" value="TreeGrafter"/>
</dbReference>
<dbReference type="InterPro" id="IPR000843">
    <property type="entry name" value="HTH_LacI"/>
</dbReference>
<dbReference type="InterPro" id="IPR046335">
    <property type="entry name" value="LacI/GalR-like_sensor"/>
</dbReference>
<evidence type="ECO:0000256" key="2">
    <source>
        <dbReference type="ARBA" id="ARBA00023125"/>
    </source>
</evidence>
<dbReference type="CDD" id="cd01392">
    <property type="entry name" value="HTH_LacI"/>
    <property type="match status" value="1"/>
</dbReference>
<evidence type="ECO:0000259" key="4">
    <source>
        <dbReference type="PROSITE" id="PS50932"/>
    </source>
</evidence>
<evidence type="ECO:0000256" key="1">
    <source>
        <dbReference type="ARBA" id="ARBA00023015"/>
    </source>
</evidence>
<dbReference type="AlphaFoldDB" id="A0AAQ3L7M6"/>
<feature type="domain" description="HTH lacI-type" evidence="4">
    <location>
        <begin position="11"/>
        <end position="66"/>
    </location>
</feature>
<dbReference type="Gene3D" id="1.10.260.40">
    <property type="entry name" value="lambda repressor-like DNA-binding domains"/>
    <property type="match status" value="1"/>
</dbReference>
<gene>
    <name evidence="6" type="ORF">RZN69_19150</name>
</gene>